<reference evidence="15" key="1">
    <citation type="journal article" date="2011" name="Genome Biol.">
        <title>Comparative genomics of the social amoebae Dictyostelium discoideum and Dictyostelium purpureum.</title>
        <authorList>
            <consortium name="US DOE Joint Genome Institute (JGI-PGF)"/>
            <person name="Sucgang R."/>
            <person name="Kuo A."/>
            <person name="Tian X."/>
            <person name="Salerno W."/>
            <person name="Parikh A."/>
            <person name="Feasley C.L."/>
            <person name="Dalin E."/>
            <person name="Tu H."/>
            <person name="Huang E."/>
            <person name="Barry K."/>
            <person name="Lindquist E."/>
            <person name="Shapiro H."/>
            <person name="Bruce D."/>
            <person name="Schmutz J."/>
            <person name="Salamov A."/>
            <person name="Fey P."/>
            <person name="Gaudet P."/>
            <person name="Anjard C."/>
            <person name="Babu M.M."/>
            <person name="Basu S."/>
            <person name="Bushmanova Y."/>
            <person name="van der Wel H."/>
            <person name="Katoh-Kurasawa M."/>
            <person name="Dinh C."/>
            <person name="Coutinho P.M."/>
            <person name="Saito T."/>
            <person name="Elias M."/>
            <person name="Schaap P."/>
            <person name="Kay R.R."/>
            <person name="Henrissat B."/>
            <person name="Eichinger L."/>
            <person name="Rivero F."/>
            <person name="Putnam N.H."/>
            <person name="West C.M."/>
            <person name="Loomis W.F."/>
            <person name="Chisholm R.L."/>
            <person name="Shaulsky G."/>
            <person name="Strassmann J.E."/>
            <person name="Queller D.C."/>
            <person name="Kuspa A."/>
            <person name="Grigoriev I.V."/>
        </authorList>
    </citation>
    <scope>NUCLEOTIDE SEQUENCE [LARGE SCALE GENOMIC DNA]</scope>
    <source>
        <strain evidence="15">QSDP1</strain>
    </source>
</reference>
<dbReference type="GeneID" id="10509192"/>
<name>F0Z791_DICPU</name>
<evidence type="ECO:0000313" key="15">
    <source>
        <dbReference type="Proteomes" id="UP000001064"/>
    </source>
</evidence>
<dbReference type="InterPro" id="IPR057709">
    <property type="entry name" value="DUF7949"/>
</dbReference>
<evidence type="ECO:0000256" key="11">
    <source>
        <dbReference type="ARBA" id="ARBA00023136"/>
    </source>
</evidence>
<proteinExistence type="inferred from homology"/>
<dbReference type="InterPro" id="IPR036396">
    <property type="entry name" value="Cyt_P450_sf"/>
</dbReference>
<evidence type="ECO:0000256" key="1">
    <source>
        <dbReference type="ARBA" id="ARBA00001971"/>
    </source>
</evidence>
<dbReference type="GO" id="GO:0016705">
    <property type="term" value="F:oxidoreductase activity, acting on paired donors, with incorporation or reduction of molecular oxygen"/>
    <property type="evidence" value="ECO:0007669"/>
    <property type="project" value="InterPro"/>
</dbReference>
<dbReference type="Pfam" id="PF00067">
    <property type="entry name" value="p450"/>
    <property type="match status" value="1"/>
</dbReference>
<dbReference type="PROSITE" id="PS00086">
    <property type="entry name" value="CYTOCHROME_P450"/>
    <property type="match status" value="1"/>
</dbReference>
<dbReference type="InterPro" id="IPR054484">
    <property type="entry name" value="ComC_SSD"/>
</dbReference>
<dbReference type="InterPro" id="IPR002401">
    <property type="entry name" value="Cyt_P450_E_grp-I"/>
</dbReference>
<dbReference type="Pfam" id="PF23034">
    <property type="entry name" value="DUF7035"/>
    <property type="match status" value="1"/>
</dbReference>
<dbReference type="Pfam" id="PF22933">
    <property type="entry name" value="ComC_SSD"/>
    <property type="match status" value="1"/>
</dbReference>
<dbReference type="PANTHER" id="PTHR31378:SF29">
    <property type="entry name" value="EGF-LIKE DOMAIN-CONTAINING PROTEIN-RELATED"/>
    <property type="match status" value="1"/>
</dbReference>
<dbReference type="InterPro" id="IPR001128">
    <property type="entry name" value="Cyt_P450"/>
</dbReference>
<dbReference type="GO" id="GO:0004497">
    <property type="term" value="F:monooxygenase activity"/>
    <property type="evidence" value="ECO:0007669"/>
    <property type="project" value="UniProtKB-KW"/>
</dbReference>
<dbReference type="InterPro" id="IPR000742">
    <property type="entry name" value="EGF"/>
</dbReference>
<dbReference type="OrthoDB" id="1055148at2759"/>
<comment type="cofactor">
    <cofactor evidence="1 12">
        <name>heme</name>
        <dbReference type="ChEBI" id="CHEBI:30413"/>
    </cofactor>
</comment>
<dbReference type="CDD" id="cd20617">
    <property type="entry name" value="CYP1_2-like"/>
    <property type="match status" value="1"/>
</dbReference>
<dbReference type="PRINTS" id="PR00385">
    <property type="entry name" value="P450"/>
</dbReference>
<comment type="similarity">
    <text evidence="3">Belongs to the cytochrome P450 family.</text>
</comment>
<dbReference type="PRINTS" id="PR00463">
    <property type="entry name" value="EP450I"/>
</dbReference>
<dbReference type="PROSITE" id="PS01186">
    <property type="entry name" value="EGF_2"/>
    <property type="match status" value="1"/>
</dbReference>
<dbReference type="EMBL" id="GL870945">
    <property type="protein sequence ID" value="EGC40218.1"/>
    <property type="molecule type" value="Genomic_DNA"/>
</dbReference>
<keyword evidence="7" id="KW-1133">Transmembrane helix</keyword>
<accession>F0Z791</accession>
<dbReference type="PANTHER" id="PTHR31378">
    <property type="entry name" value="EGF-LIKE DOMAIN-CONTAINING PROTEIN-RELATED-RELATED"/>
    <property type="match status" value="1"/>
</dbReference>
<dbReference type="Pfam" id="PF23033">
    <property type="entry name" value="DUF7034"/>
    <property type="match status" value="1"/>
</dbReference>
<dbReference type="Proteomes" id="UP000001064">
    <property type="component" value="Unassembled WGS sequence"/>
</dbReference>
<evidence type="ECO:0000256" key="4">
    <source>
        <dbReference type="ARBA" id="ARBA00022617"/>
    </source>
</evidence>
<dbReference type="VEuPathDB" id="AmoebaDB:DICPUDRAFT_146927"/>
<keyword evidence="15" id="KW-1185">Reference proteome</keyword>
<dbReference type="FunFam" id="1.10.630.10:FF:000068">
    <property type="entry name" value="Probable cytochrome P450 508A2"/>
    <property type="match status" value="1"/>
</dbReference>
<keyword evidence="5" id="KW-0812">Transmembrane</keyword>
<evidence type="ECO:0000256" key="7">
    <source>
        <dbReference type="ARBA" id="ARBA00022989"/>
    </source>
</evidence>
<sequence length="1791" mass="202390">MKIKFIFLLIITYFIDSLYCYIIKNVDTRNITSAYLIQGTQCDFYSTIYCSVTQLGEQCDTLNYSFPPLIPSVTKNGTTSVFNLMWKIPVSETAIYINSIYVFTLSCIQISIDDLTFKPFSKGYYLEPNIYKKIVTYSAIYQVQLPARKDKTPLKISGSCVGIPDCVLEWISGDKYKVGTKETISNMYDLSSIKVAINIQGTTKEFDFGSIYSDVYDSVYGFKVYQEGSLATSFLYTGDVLSFKSNTTVYKTSYLISKNNDPRSSHFFPVYGDGNSTTYFYSVPNCETVSIDVYYRSGPIVLKSDQSFDFQKSSCENFPGLYSNGVANSLDLGTNGISNIVNIGYSDSRFIVFPPIEVEVLGISTTTQYPFGFVFSNSTGSQFSYDIPYKIILRNSDNLIKFISSFDSTGSNINIRTFGTYALARNPKITKIEEIYLMNGLYLYRFQADTSYGFSYIKINSLERVGFGSSLNGDLYQGEYEVATSSLIDIIIQISDVYEGSDQVTYASLISIEPELQIFSKKNFKVFDVFSIKNVSYLYNDIDVSNRRHYNVFYFNYSDIPRETLFTMIPTDLSVFSPVFEFDLRKGVHSFYSTYNTDIQMFQIEFYIDANVGMFDFFLFVNGVSLSSMVFDTQLRVKNKEMDLQGPIIKSLTKITPSLMNVTNNFDKVGFRMTIEDSTNGFDYGYVVFKGAKDSGLYNISFNFNDVKPGGNIFLGEYDVLFNISYPCTTQSYFVWETLLVDKMNRRSFFSYDPPNPKLIGAASPYINYISSSSRQLIVTCSPILQLIKSPILKSFKASTNEIDVSKANRNVTFNFSASDPETGLKLDMYPIVYLSASQNPMLECKSSIVKMNKTDASYTCTIELPLGYAYPNQILISVYGFINNYACSRGYTTADLVSGKFDYGYINTIFQTNDPVISKHSRISERGGDLLLFGRGFSSDSTAYITFNDGTTSVIKASTFYATTVIFSKVRGTTKPYKVYVKSNNKDSNIFTVVPTIYDYDIHLGPVEPQIPTESPIPTNQPQKCSGNPVCGGSSQGKCIENQGCVCFSPWIGIDCSSQIVIIDPPAANDTSPTTNITLPSKDSKNSTVSYKSLITLVSLREINIFGDIVFNKPFETWRVSQSDTNTYVYNSKLEIIKNNQTSYTNVIVTLKWFINETTISFANEELLMNPSTMKYTVRISDYPFDSVLNQLELVMSAVIQSNTTKDICSVRDFSDTTSGDNSNYLKIQVDNHSLYGRFIKRGIIDSTVKSISNVLLDKHMNPISTTNQLQSYIGIRIPNYKENVILDPDFSVLVDSNAASSKSGSICSNSSKLSNAKIAGIVYNKIKKIHTKELKGPFAIPILGNLHQLGKYGLPHHTLTEFHKKYGPIYRVFFGDVYTVVINDPKIIREICMDHHETIGRNRPVTPSFRYAQNGNGISTSNEQWQRNREIVQNALKRGASTKKIYEMLDGQVSELIKSMKKFEESGEPFEIHLYAHRYTLATMFKYIFNEDVDYNQDINQSKIAELNGPLAEIFKDLSSGKLGDFIYILAPIYYLYLCFTEKNVKNLKNYMKEKYNQHLSTYQQDDPRDLLDILIKEYGSEKNQIDAIIGVIFDLFLAGSDTAAASIEWFTLRMCNNLDIQDKVYNEIKSVVGDRGFVKLTDRPSTPFLNAVIKESLRYSPVGPFGLPKYCVTDVMVGGHFIPKNSQILFNYRGLGFNEEYFENPHQFDPLRFLNQNNDAYIPFGLGDRNCVGQDLASSELYLAFANIVLNFNLTSLDGKPIDDTENFGLTLKPNKFKINLKSRNLKN</sequence>
<keyword evidence="6 12" id="KW-0479">Metal-binding</keyword>
<evidence type="ECO:0000256" key="8">
    <source>
        <dbReference type="ARBA" id="ARBA00023002"/>
    </source>
</evidence>
<feature type="domain" description="EGF-like" evidence="13">
    <location>
        <begin position="1046"/>
        <end position="1057"/>
    </location>
</feature>
<dbReference type="eggNOG" id="KOG0156">
    <property type="taxonomic scope" value="Eukaryota"/>
</dbReference>
<comment type="subcellular location">
    <subcellularLocation>
        <location evidence="2">Membrane</location>
        <topology evidence="2">Single-pass membrane protein</topology>
    </subcellularLocation>
</comment>
<dbReference type="GO" id="GO:0016020">
    <property type="term" value="C:membrane"/>
    <property type="evidence" value="ECO:0007669"/>
    <property type="project" value="UniProtKB-SubCell"/>
</dbReference>
<evidence type="ECO:0000256" key="6">
    <source>
        <dbReference type="ARBA" id="ARBA00022723"/>
    </source>
</evidence>
<dbReference type="InterPro" id="IPR055463">
    <property type="entry name" value="DUF7035"/>
</dbReference>
<dbReference type="Pfam" id="PF25820">
    <property type="entry name" value="DUF7949"/>
    <property type="match status" value="1"/>
</dbReference>
<dbReference type="STRING" id="5786.F0Z791"/>
<evidence type="ECO:0000256" key="12">
    <source>
        <dbReference type="PIRSR" id="PIRSR602401-1"/>
    </source>
</evidence>
<evidence type="ECO:0000256" key="9">
    <source>
        <dbReference type="ARBA" id="ARBA00023004"/>
    </source>
</evidence>
<evidence type="ECO:0000256" key="3">
    <source>
        <dbReference type="ARBA" id="ARBA00010617"/>
    </source>
</evidence>
<keyword evidence="10" id="KW-0503">Monooxygenase</keyword>
<dbReference type="KEGG" id="dpp:DICPUDRAFT_146927"/>
<keyword evidence="4 12" id="KW-0349">Heme</keyword>
<dbReference type="RefSeq" id="XP_003283287.1">
    <property type="nucleotide sequence ID" value="XM_003283239.1"/>
</dbReference>
<dbReference type="SUPFAM" id="SSF48264">
    <property type="entry name" value="Cytochrome P450"/>
    <property type="match status" value="1"/>
</dbReference>
<dbReference type="GO" id="GO:0020037">
    <property type="term" value="F:heme binding"/>
    <property type="evidence" value="ECO:0007669"/>
    <property type="project" value="InterPro"/>
</dbReference>
<dbReference type="Gene3D" id="1.10.630.10">
    <property type="entry name" value="Cytochrome P450"/>
    <property type="match status" value="1"/>
</dbReference>
<dbReference type="InterPro" id="IPR055462">
    <property type="entry name" value="DUF7034"/>
</dbReference>
<evidence type="ECO:0000259" key="13">
    <source>
        <dbReference type="PROSITE" id="PS01186"/>
    </source>
</evidence>
<dbReference type="GO" id="GO:0005506">
    <property type="term" value="F:iron ion binding"/>
    <property type="evidence" value="ECO:0007669"/>
    <property type="project" value="InterPro"/>
</dbReference>
<gene>
    <name evidence="14" type="ORF">DICPUDRAFT_146927</name>
</gene>
<feature type="binding site" description="axial binding residue" evidence="12">
    <location>
        <position position="1734"/>
    </location>
    <ligand>
        <name>heme</name>
        <dbReference type="ChEBI" id="CHEBI:30413"/>
    </ligand>
    <ligandPart>
        <name>Fe</name>
        <dbReference type="ChEBI" id="CHEBI:18248"/>
    </ligandPart>
</feature>
<keyword evidence="8" id="KW-0560">Oxidoreductase</keyword>
<organism evidence="14 15">
    <name type="scientific">Dictyostelium purpureum</name>
    <name type="common">Slime mold</name>
    <dbReference type="NCBI Taxonomy" id="5786"/>
    <lineage>
        <taxon>Eukaryota</taxon>
        <taxon>Amoebozoa</taxon>
        <taxon>Evosea</taxon>
        <taxon>Eumycetozoa</taxon>
        <taxon>Dictyostelia</taxon>
        <taxon>Dictyosteliales</taxon>
        <taxon>Dictyosteliaceae</taxon>
        <taxon>Dictyostelium</taxon>
    </lineage>
</organism>
<dbReference type="FunCoup" id="F0Z791">
    <property type="interactions" value="743"/>
</dbReference>
<evidence type="ECO:0000313" key="14">
    <source>
        <dbReference type="EMBL" id="EGC40218.1"/>
    </source>
</evidence>
<evidence type="ECO:0000256" key="5">
    <source>
        <dbReference type="ARBA" id="ARBA00022692"/>
    </source>
</evidence>
<evidence type="ECO:0000256" key="10">
    <source>
        <dbReference type="ARBA" id="ARBA00023033"/>
    </source>
</evidence>
<keyword evidence="9 12" id="KW-0408">Iron</keyword>
<dbReference type="InterPro" id="IPR017972">
    <property type="entry name" value="Cyt_P450_CS"/>
</dbReference>
<evidence type="ECO:0000256" key="2">
    <source>
        <dbReference type="ARBA" id="ARBA00004167"/>
    </source>
</evidence>
<protein>
    <recommendedName>
        <fullName evidence="13">EGF-like domain-containing protein</fullName>
    </recommendedName>
</protein>
<keyword evidence="11" id="KW-0472">Membrane</keyword>
<dbReference type="InParanoid" id="F0Z791"/>